<feature type="chain" id="PRO_5021730890" description="Ice-binding protein C-terminal domain-containing protein" evidence="1">
    <location>
        <begin position="22"/>
        <end position="225"/>
    </location>
</feature>
<evidence type="ECO:0000313" key="4">
    <source>
        <dbReference type="Proteomes" id="UP000318538"/>
    </source>
</evidence>
<feature type="domain" description="Ice-binding protein C-terminal" evidence="2">
    <location>
        <begin position="196"/>
        <end position="220"/>
    </location>
</feature>
<sequence precursor="true">MLFRALPAAFLVCLVAVPCSAGVVYDLNYDTTTPTYDQADPGSIATIIIPNSSGVAGTTGLQINFDTTAPSPTEPGPFSVSYFANVNTGTFVAPTSTSLSDYVFSFDAKVAGQTASDPSGQATFRANGIEYVFGYAPTSAWETFSFVLGSGTIAPVADLTVAPQFKINLLGISSKFGNDTDNTLFVDNFRLTEVTAVPEPSSALALIGVVGAAIGYRVRRKRSAV</sequence>
<dbReference type="EMBL" id="CP036525">
    <property type="protein sequence ID" value="QDT06480.1"/>
    <property type="molecule type" value="Genomic_DNA"/>
</dbReference>
<gene>
    <name evidence="3" type="ORF">K227x_48900</name>
</gene>
<feature type="signal peptide" evidence="1">
    <location>
        <begin position="1"/>
        <end position="21"/>
    </location>
</feature>
<keyword evidence="4" id="KW-1185">Reference proteome</keyword>
<keyword evidence="1" id="KW-0732">Signal</keyword>
<organism evidence="3 4">
    <name type="scientific">Rubripirellula lacrimiformis</name>
    <dbReference type="NCBI Taxonomy" id="1930273"/>
    <lineage>
        <taxon>Bacteria</taxon>
        <taxon>Pseudomonadati</taxon>
        <taxon>Planctomycetota</taxon>
        <taxon>Planctomycetia</taxon>
        <taxon>Pirellulales</taxon>
        <taxon>Pirellulaceae</taxon>
        <taxon>Rubripirellula</taxon>
    </lineage>
</organism>
<accession>A0A517NH64</accession>
<dbReference type="KEGG" id="rlc:K227x_48900"/>
<proteinExistence type="predicted"/>
<evidence type="ECO:0000313" key="3">
    <source>
        <dbReference type="EMBL" id="QDT06480.1"/>
    </source>
</evidence>
<protein>
    <recommendedName>
        <fullName evidence="2">Ice-binding protein C-terminal domain-containing protein</fullName>
    </recommendedName>
</protein>
<evidence type="ECO:0000256" key="1">
    <source>
        <dbReference type="SAM" id="SignalP"/>
    </source>
</evidence>
<dbReference type="Proteomes" id="UP000318538">
    <property type="component" value="Chromosome"/>
</dbReference>
<dbReference type="InterPro" id="IPR013424">
    <property type="entry name" value="Ice-binding_C"/>
</dbReference>
<evidence type="ECO:0000259" key="2">
    <source>
        <dbReference type="Pfam" id="PF07589"/>
    </source>
</evidence>
<name>A0A517NH64_9BACT</name>
<dbReference type="NCBIfam" id="TIGR02595">
    <property type="entry name" value="PEP_CTERM"/>
    <property type="match status" value="1"/>
</dbReference>
<reference evidence="3 4" key="1">
    <citation type="submission" date="2019-02" db="EMBL/GenBank/DDBJ databases">
        <title>Deep-cultivation of Planctomycetes and their phenomic and genomic characterization uncovers novel biology.</title>
        <authorList>
            <person name="Wiegand S."/>
            <person name="Jogler M."/>
            <person name="Boedeker C."/>
            <person name="Pinto D."/>
            <person name="Vollmers J."/>
            <person name="Rivas-Marin E."/>
            <person name="Kohn T."/>
            <person name="Peeters S.H."/>
            <person name="Heuer A."/>
            <person name="Rast P."/>
            <person name="Oberbeckmann S."/>
            <person name="Bunk B."/>
            <person name="Jeske O."/>
            <person name="Meyerdierks A."/>
            <person name="Storesund J.E."/>
            <person name="Kallscheuer N."/>
            <person name="Luecker S."/>
            <person name="Lage O.M."/>
            <person name="Pohl T."/>
            <person name="Merkel B.J."/>
            <person name="Hornburger P."/>
            <person name="Mueller R.-W."/>
            <person name="Bruemmer F."/>
            <person name="Labrenz M."/>
            <person name="Spormann A.M."/>
            <person name="Op den Camp H."/>
            <person name="Overmann J."/>
            <person name="Amann R."/>
            <person name="Jetten M.S.M."/>
            <person name="Mascher T."/>
            <person name="Medema M.H."/>
            <person name="Devos D.P."/>
            <person name="Kaster A.-K."/>
            <person name="Ovreas L."/>
            <person name="Rohde M."/>
            <person name="Galperin M.Y."/>
            <person name="Jogler C."/>
        </authorList>
    </citation>
    <scope>NUCLEOTIDE SEQUENCE [LARGE SCALE GENOMIC DNA]</scope>
    <source>
        <strain evidence="3 4">K22_7</strain>
    </source>
</reference>
<dbReference type="Pfam" id="PF07589">
    <property type="entry name" value="PEP-CTERM"/>
    <property type="match status" value="1"/>
</dbReference>
<dbReference type="AlphaFoldDB" id="A0A517NH64"/>